<evidence type="ECO:0000313" key="3">
    <source>
        <dbReference type="EMBL" id="ACS26103.1"/>
    </source>
</evidence>
<dbReference type="AlphaFoldDB" id="C5DB39"/>
<dbReference type="OrthoDB" id="9788852at2"/>
<accession>C5DB39</accession>
<dbReference type="InterPro" id="IPR050090">
    <property type="entry name" value="Tyrosine_recombinase_XerCD"/>
</dbReference>
<dbReference type="InterPro" id="IPR013762">
    <property type="entry name" value="Integrase-like_cat_sf"/>
</dbReference>
<reference evidence="3" key="1">
    <citation type="submission" date="2009-06" db="EMBL/GenBank/DDBJ databases">
        <title>Complete sequence of plasmid 2 of Geopacillus sp. WCH70.</title>
        <authorList>
            <consortium name="US DOE Joint Genome Institute"/>
            <person name="Lucas S."/>
            <person name="Copeland A."/>
            <person name="Lapidus A."/>
            <person name="Glavina del Rio T."/>
            <person name="Dalin E."/>
            <person name="Tice H."/>
            <person name="Bruce D."/>
            <person name="Goodwin L."/>
            <person name="Pitluck S."/>
            <person name="Chertkov O."/>
            <person name="Brettin T."/>
            <person name="Detter J.C."/>
            <person name="Han C."/>
            <person name="Larimer F."/>
            <person name="Land M."/>
            <person name="Hauser L."/>
            <person name="Kyrpides N."/>
            <person name="Mikhailova N."/>
            <person name="Brumm P."/>
            <person name="Mead D.A."/>
            <person name="Richardson P."/>
        </authorList>
    </citation>
    <scope>NUCLEOTIDE SEQUENCE [LARGE SCALE GENOMIC DNA]</scope>
    <source>
        <plasmid evidence="3">pWCH7002</plasmid>
        <plasmid evidence="3">WCH70</plasmid>
    </source>
</reference>
<sequence length="182" mass="21449">MNRTQPIKDLAVIEKLGRYLKKTNTRDYMLFRCMLYFALRTQDILSLKVKDVRGKYQIYFKEQKTGKTKIIEIHPDLRPELEEYTQNMADDDWLFPSRIKGRPLSREQAFRRLQAAGKKCGLPSLSGHVLRKTFCYHAYKNGVPLHILSELLNHSSEAVTRRYIGLQQEDIKRAYFSVQFNC</sequence>
<name>C5DB39_GEOSW</name>
<organism evidence="3">
    <name type="scientific">Geobacillus sp. (strain WCH70)</name>
    <dbReference type="NCBI Taxonomy" id="471223"/>
    <lineage>
        <taxon>Bacteria</taxon>
        <taxon>Bacillati</taxon>
        <taxon>Bacillota</taxon>
        <taxon>Bacilli</taxon>
        <taxon>Bacillales</taxon>
        <taxon>Anoxybacillaceae</taxon>
        <taxon>Geobacillus</taxon>
    </lineage>
</organism>
<dbReference type="InterPro" id="IPR011010">
    <property type="entry name" value="DNA_brk_join_enz"/>
</dbReference>
<dbReference type="InterPro" id="IPR002104">
    <property type="entry name" value="Integrase_catalytic"/>
</dbReference>
<dbReference type="HOGENOM" id="CLU_027562_33_1_9"/>
<protein>
    <submittedName>
        <fullName evidence="3">Integrase family protein</fullName>
    </submittedName>
</protein>
<dbReference type="GO" id="GO:0006310">
    <property type="term" value="P:DNA recombination"/>
    <property type="evidence" value="ECO:0007669"/>
    <property type="project" value="UniProtKB-KW"/>
</dbReference>
<dbReference type="GO" id="GO:0015074">
    <property type="term" value="P:DNA integration"/>
    <property type="evidence" value="ECO:0007669"/>
    <property type="project" value="InterPro"/>
</dbReference>
<dbReference type="Pfam" id="PF00589">
    <property type="entry name" value="Phage_integrase"/>
    <property type="match status" value="1"/>
</dbReference>
<dbReference type="PROSITE" id="PS51898">
    <property type="entry name" value="TYR_RECOMBINASE"/>
    <property type="match status" value="1"/>
</dbReference>
<dbReference type="Gene3D" id="1.10.443.10">
    <property type="entry name" value="Intergrase catalytic core"/>
    <property type="match status" value="1"/>
</dbReference>
<dbReference type="EMBL" id="CP001640">
    <property type="protein sequence ID" value="ACS26103.1"/>
    <property type="molecule type" value="Genomic_DNA"/>
</dbReference>
<dbReference type="PANTHER" id="PTHR30349">
    <property type="entry name" value="PHAGE INTEGRASE-RELATED"/>
    <property type="match status" value="1"/>
</dbReference>
<keyword evidence="1" id="KW-0233">DNA recombination</keyword>
<dbReference type="KEGG" id="gwc:GWCH70_3470"/>
<feature type="domain" description="Tyr recombinase" evidence="2">
    <location>
        <begin position="1"/>
        <end position="176"/>
    </location>
</feature>
<dbReference type="GO" id="GO:0003677">
    <property type="term" value="F:DNA binding"/>
    <property type="evidence" value="ECO:0007669"/>
    <property type="project" value="InterPro"/>
</dbReference>
<evidence type="ECO:0000256" key="1">
    <source>
        <dbReference type="ARBA" id="ARBA00023172"/>
    </source>
</evidence>
<dbReference type="PANTHER" id="PTHR30349:SF82">
    <property type="entry name" value="INTEGRASE_RECOMBINASE YOEC-RELATED"/>
    <property type="match status" value="1"/>
</dbReference>
<dbReference type="SUPFAM" id="SSF56349">
    <property type="entry name" value="DNA breaking-rejoining enzymes"/>
    <property type="match status" value="1"/>
</dbReference>
<keyword evidence="3" id="KW-0614">Plasmid</keyword>
<proteinExistence type="predicted"/>
<dbReference type="eggNOG" id="COG0582">
    <property type="taxonomic scope" value="Bacteria"/>
</dbReference>
<gene>
    <name evidence="3" type="ordered locus">GWCH70_3470</name>
</gene>
<geneLocation type="plasmid" evidence="3">
    <name>pWCH7002</name>
</geneLocation>
<evidence type="ECO:0000259" key="2">
    <source>
        <dbReference type="PROSITE" id="PS51898"/>
    </source>
</evidence>